<keyword evidence="1" id="KW-0472">Membrane</keyword>
<evidence type="ECO:0000256" key="1">
    <source>
        <dbReference type="SAM" id="Phobius"/>
    </source>
</evidence>
<keyword evidence="1" id="KW-1133">Transmembrane helix</keyword>
<organism evidence="2">
    <name type="scientific">Rhizophora mucronata</name>
    <name type="common">Asiatic mangrove</name>
    <dbReference type="NCBI Taxonomy" id="61149"/>
    <lineage>
        <taxon>Eukaryota</taxon>
        <taxon>Viridiplantae</taxon>
        <taxon>Streptophyta</taxon>
        <taxon>Embryophyta</taxon>
        <taxon>Tracheophyta</taxon>
        <taxon>Spermatophyta</taxon>
        <taxon>Magnoliopsida</taxon>
        <taxon>eudicotyledons</taxon>
        <taxon>Gunneridae</taxon>
        <taxon>Pentapetalae</taxon>
        <taxon>rosids</taxon>
        <taxon>fabids</taxon>
        <taxon>Malpighiales</taxon>
        <taxon>Rhizophoraceae</taxon>
        <taxon>Rhizophora</taxon>
    </lineage>
</organism>
<accession>A0A2P2PSP0</accession>
<protein>
    <submittedName>
        <fullName evidence="2">Uncharacterized protein</fullName>
    </submittedName>
</protein>
<proteinExistence type="predicted"/>
<sequence length="37" mass="4238">MLLFYCYHVVNLSGIEVAFSCTFHLLLLVVLPLMKPL</sequence>
<name>A0A2P2PSP0_RHIMU</name>
<feature type="transmembrane region" description="Helical" evidence="1">
    <location>
        <begin position="12"/>
        <end position="34"/>
    </location>
</feature>
<keyword evidence="1" id="KW-0812">Transmembrane</keyword>
<dbReference type="AlphaFoldDB" id="A0A2P2PSP0"/>
<evidence type="ECO:0000313" key="2">
    <source>
        <dbReference type="EMBL" id="MBX57659.1"/>
    </source>
</evidence>
<reference evidence="2" key="1">
    <citation type="submission" date="2018-02" db="EMBL/GenBank/DDBJ databases">
        <title>Rhizophora mucronata_Transcriptome.</title>
        <authorList>
            <person name="Meera S.P."/>
            <person name="Sreeshan A."/>
            <person name="Augustine A."/>
        </authorList>
    </citation>
    <scope>NUCLEOTIDE SEQUENCE</scope>
    <source>
        <tissue evidence="2">Leaf</tissue>
    </source>
</reference>
<dbReference type="EMBL" id="GGEC01077175">
    <property type="protein sequence ID" value="MBX57659.1"/>
    <property type="molecule type" value="Transcribed_RNA"/>
</dbReference>